<feature type="domain" description="Peptidase S11 D-alanyl-D-alanine carboxypeptidase A N-terminal" evidence="9">
    <location>
        <begin position="33"/>
        <end position="274"/>
    </location>
</feature>
<sequence>MINTIKSIRRAVAVVVTAGAVIAAGAFAVPAEAATAPTIVAKGGYAMDSGTGRSLYLKAYNTPLSTGSTTKIMTFRVLLSLNTFNLDTKLTVQKSYSDYIVSHNASSAGLIVGDKPTVRQLLYAMMLPSGCDAAFALADHYGTGSTQAARVANFIGKMNTIAGQLGLANTHFDSFDGIGNGNNHSTPRDLALIAKSDMQFGAFKAVVGTKSTVQKVTTASNGYRNYTWNNTNTLLGTYSGMTGVKTGSGSEAGYCLVFAATRGSKTIIGAVLSSTNETTRTADVKKILDYSWTA</sequence>
<dbReference type="PANTHER" id="PTHR21581">
    <property type="entry name" value="D-ALANYL-D-ALANINE CARBOXYPEPTIDASE"/>
    <property type="match status" value="1"/>
</dbReference>
<dbReference type="PRINTS" id="PR00725">
    <property type="entry name" value="DADACBPTASE1"/>
</dbReference>
<dbReference type="GO" id="GO:0004180">
    <property type="term" value="F:carboxypeptidase activity"/>
    <property type="evidence" value="ECO:0007669"/>
    <property type="project" value="UniProtKB-KW"/>
</dbReference>
<proteinExistence type="inferred from homology"/>
<gene>
    <name evidence="10" type="ORF">ACFO3J_31080</name>
</gene>
<evidence type="ECO:0000313" key="11">
    <source>
        <dbReference type="Proteomes" id="UP001595765"/>
    </source>
</evidence>
<keyword evidence="11" id="KW-1185">Reference proteome</keyword>
<dbReference type="InterPro" id="IPR001967">
    <property type="entry name" value="Peptidase_S11_N"/>
</dbReference>
<evidence type="ECO:0000256" key="8">
    <source>
        <dbReference type="SAM" id="SignalP"/>
    </source>
</evidence>
<keyword evidence="10" id="KW-0645">Protease</keyword>
<evidence type="ECO:0000313" key="10">
    <source>
        <dbReference type="EMBL" id="MFC4035881.1"/>
    </source>
</evidence>
<comment type="similarity">
    <text evidence="1 7">Belongs to the peptidase S11 family.</text>
</comment>
<accession>A0ABV8I1F0</accession>
<dbReference type="Gene3D" id="3.40.710.10">
    <property type="entry name" value="DD-peptidase/beta-lactamase superfamily"/>
    <property type="match status" value="1"/>
</dbReference>
<protein>
    <submittedName>
        <fullName evidence="10">D-alanyl-D-alanine carboxypeptidase family protein</fullName>
        <ecNumber evidence="10">3.4.-.-</ecNumber>
    </submittedName>
</protein>
<feature type="chain" id="PRO_5047224682" evidence="8">
    <location>
        <begin position="29"/>
        <end position="294"/>
    </location>
</feature>
<organism evidence="10 11">
    <name type="scientific">Streptomyces polygonati</name>
    <dbReference type="NCBI Taxonomy" id="1617087"/>
    <lineage>
        <taxon>Bacteria</taxon>
        <taxon>Bacillati</taxon>
        <taxon>Actinomycetota</taxon>
        <taxon>Actinomycetes</taxon>
        <taxon>Kitasatosporales</taxon>
        <taxon>Streptomycetaceae</taxon>
        <taxon>Streptomyces</taxon>
    </lineage>
</organism>
<dbReference type="Proteomes" id="UP001595765">
    <property type="component" value="Unassembled WGS sequence"/>
</dbReference>
<dbReference type="EC" id="3.4.-.-" evidence="10"/>
<keyword evidence="3 10" id="KW-0378">Hydrolase</keyword>
<keyword evidence="6" id="KW-0961">Cell wall biogenesis/degradation</keyword>
<evidence type="ECO:0000256" key="1">
    <source>
        <dbReference type="ARBA" id="ARBA00007164"/>
    </source>
</evidence>
<evidence type="ECO:0000256" key="6">
    <source>
        <dbReference type="ARBA" id="ARBA00023316"/>
    </source>
</evidence>
<evidence type="ECO:0000256" key="3">
    <source>
        <dbReference type="ARBA" id="ARBA00022801"/>
    </source>
</evidence>
<keyword evidence="10" id="KW-0121">Carboxypeptidase</keyword>
<keyword evidence="5" id="KW-0573">Peptidoglycan synthesis</keyword>
<dbReference type="Pfam" id="PF00768">
    <property type="entry name" value="Peptidase_S11"/>
    <property type="match status" value="1"/>
</dbReference>
<dbReference type="SUPFAM" id="SSF56601">
    <property type="entry name" value="beta-lactamase/transpeptidase-like"/>
    <property type="match status" value="1"/>
</dbReference>
<dbReference type="InterPro" id="IPR018044">
    <property type="entry name" value="Peptidase_S11"/>
</dbReference>
<evidence type="ECO:0000256" key="4">
    <source>
        <dbReference type="ARBA" id="ARBA00022960"/>
    </source>
</evidence>
<dbReference type="InterPro" id="IPR012338">
    <property type="entry name" value="Beta-lactam/transpept-like"/>
</dbReference>
<keyword evidence="4" id="KW-0133">Cell shape</keyword>
<evidence type="ECO:0000256" key="5">
    <source>
        <dbReference type="ARBA" id="ARBA00022984"/>
    </source>
</evidence>
<dbReference type="PANTHER" id="PTHR21581:SF33">
    <property type="entry name" value="D-ALANYL-D-ALANINE CARBOXYPEPTIDASE DACB"/>
    <property type="match status" value="1"/>
</dbReference>
<evidence type="ECO:0000256" key="2">
    <source>
        <dbReference type="ARBA" id="ARBA00022729"/>
    </source>
</evidence>
<keyword evidence="2 8" id="KW-0732">Signal</keyword>
<reference evidence="11" key="1">
    <citation type="journal article" date="2019" name="Int. J. Syst. Evol. Microbiol.">
        <title>The Global Catalogue of Microorganisms (GCM) 10K type strain sequencing project: providing services to taxonomists for standard genome sequencing and annotation.</title>
        <authorList>
            <consortium name="The Broad Institute Genomics Platform"/>
            <consortium name="The Broad Institute Genome Sequencing Center for Infectious Disease"/>
            <person name="Wu L."/>
            <person name="Ma J."/>
        </authorList>
    </citation>
    <scope>NUCLEOTIDE SEQUENCE [LARGE SCALE GENOMIC DNA]</scope>
    <source>
        <strain evidence="11">CGMCC 4.7237</strain>
    </source>
</reference>
<evidence type="ECO:0000259" key="9">
    <source>
        <dbReference type="Pfam" id="PF00768"/>
    </source>
</evidence>
<dbReference type="EMBL" id="JBHSBB010000030">
    <property type="protein sequence ID" value="MFC4035881.1"/>
    <property type="molecule type" value="Genomic_DNA"/>
</dbReference>
<evidence type="ECO:0000256" key="7">
    <source>
        <dbReference type="RuleBase" id="RU004016"/>
    </source>
</evidence>
<feature type="signal peptide" evidence="8">
    <location>
        <begin position="1"/>
        <end position="28"/>
    </location>
</feature>
<name>A0ABV8I1F0_9ACTN</name>
<dbReference type="RefSeq" id="WP_386436591.1">
    <property type="nucleotide sequence ID" value="NZ_JBHSBB010000030.1"/>
</dbReference>
<comment type="caution">
    <text evidence="10">The sequence shown here is derived from an EMBL/GenBank/DDBJ whole genome shotgun (WGS) entry which is preliminary data.</text>
</comment>